<dbReference type="GeneID" id="5075543"/>
<proteinExistence type="predicted"/>
<dbReference type="RefSeq" id="YP_223887.1">
    <property type="nucleotide sequence ID" value="NC_006936.1"/>
</dbReference>
<reference evidence="1 2" key="1">
    <citation type="journal article" date="2003" name="Int. J. Food Microbiol.">
        <title>Isolation and characterization of a Lactobacillus plantarum bacteriophage, phiJL-1, from a cucumber fermentation.</title>
        <authorList>
            <person name="Lu Z."/>
            <person name="Breidt F."/>
            <person name="Fleming H.P."/>
            <person name="Altermann E."/>
            <person name="Klaenhammer T.R."/>
        </authorList>
    </citation>
    <scope>NUCLEOTIDE SEQUENCE [LARGE SCALE GENOMIC DNA]</scope>
</reference>
<protein>
    <recommendedName>
        <fullName evidence="3">Phage head morphogenesis domain-containing protein</fullName>
    </recommendedName>
</protein>
<sequence length="273" mass="30832">MTDKQIQQLRKLMKKFADSKANQSQSDAEIRKIFNGSKKDLLEFWYALNEKYENYTRANDSQLPDSELTNMVNQQALKNGISIKSPANNDELITYAAYVAAAAIAIGLIDHVSNKLKSEAKLVINKVSSMYHVKADVSESAINKLVDGKIDGINWSDRIWANQDALKNDINRIMKQSLLTHTNPVSQTKLIRDRYNVTEKQARRLLRTESARVMAQQGVDNAKELGYTKVMWVANTAACRICMPHDGKKYTLNEAEGMIPIHPNDLCSWIAVD</sequence>
<evidence type="ECO:0008006" key="3">
    <source>
        <dbReference type="Google" id="ProtNLM"/>
    </source>
</evidence>
<accession>Q597V7</accession>
<evidence type="ECO:0000313" key="2">
    <source>
        <dbReference type="Proteomes" id="UP000000990"/>
    </source>
</evidence>
<name>Q597V7_9CAUD</name>
<organism evidence="1 2">
    <name type="scientific">Lactobacillus phage phiJL-1</name>
    <dbReference type="NCBI Taxonomy" id="2892345"/>
    <lineage>
        <taxon>Viruses</taxon>
        <taxon>Duplodnaviria</taxon>
        <taxon>Heunggongvirae</taxon>
        <taxon>Uroviricota</taxon>
        <taxon>Caudoviricetes</taxon>
        <taxon>Coetzeevirus</taxon>
        <taxon>Coetzeevirus JL1</taxon>
    </lineage>
</organism>
<evidence type="ECO:0000313" key="1">
    <source>
        <dbReference type="EMBL" id="AAP74514.1"/>
    </source>
</evidence>
<dbReference type="EMBL" id="AY236756">
    <property type="protein sequence ID" value="AAP74514.1"/>
    <property type="molecule type" value="Genomic_DNA"/>
</dbReference>
<dbReference type="KEGG" id="vg:5075543"/>
<reference evidence="1 2" key="2">
    <citation type="journal article" date="2005" name="Gene">
        <title>Sequence analysis of the Lactobacillus plantarum bacteriophage PhiJL-1.</title>
        <authorList>
            <person name="Lu Z."/>
            <person name="Altermann E."/>
            <person name="Breidt F."/>
            <person name="Predki P."/>
            <person name="Fleming H.P."/>
            <person name="Klaenhammer T.R."/>
        </authorList>
    </citation>
    <scope>NUCLEOTIDE SEQUENCE</scope>
</reference>
<keyword evidence="2" id="KW-1185">Reference proteome</keyword>
<dbReference type="Proteomes" id="UP000000990">
    <property type="component" value="Segment"/>
</dbReference>